<dbReference type="STRING" id="8154.ENSACLP00000028081"/>
<dbReference type="OrthoDB" id="3214149at2759"/>
<evidence type="ECO:0000313" key="14">
    <source>
        <dbReference type="Ensembl" id="ENSACLP00000028081.1"/>
    </source>
</evidence>
<evidence type="ECO:0000256" key="9">
    <source>
        <dbReference type="ARBA" id="ARBA00023163"/>
    </source>
</evidence>
<name>A0A3P8QFP7_ASTCA</name>
<gene>
    <name evidence="14" type="primary">GLI1</name>
</gene>
<sequence>MPVDMQPHQGLYYYETSPSQPSRGIVPSDQSPYSNASSLRAPLLDGPSQDCHAMYNPMTHGSGPGQGIGPCLDQYMRHPQAPPPHGMMGHRGMPPTEGGNSAPYCNQNMMSHHNFCQVQHGSDQIGSGDGSRFSTPRSMLKLSKKRALSISPLSDASVDLQTVIRTSPNSLVAFVNSRCNPNGASSYGHLSVSAMSPSLGYSSNINCQSRQQGSMYGGGGTPLGGHTPGPCQASRLPPHNPRLHAPPKHGHLKTEPGLGGAIDGMNVKSLEERSEGDVASPSSTGTQDPLLGLLDGRDDLDKEDGKPEPEAVYETNCRWESCNKEFDTQDQLVHHINNEHIHGEKKEFVCHWQECSREQRPFKAQYMLVVHMRRHTGEKPHKCTFEGCNKAYSRLENLKTHLRSHTGEKPYVCEHEGCNKAFSNASDRAKHQNRTHSNEKPYVCKIPGCTKRYTDPSSLRKHVKTVHGPEAHITKKHRGDTGPRPPGSVMNPGGPNSELLLEKEEARREDCKLLAPETSLKSQPSPGGQSSCSSERSPLGSTNNNDSGVEMNPNAAGSLEDLTALEDGVAGGGGGGGEPGTMGMSAQALKRLENLKIDKLKQIRRPTPPGRGGSNKLPAIPGPGESMGMCAPSPLLSNRRVMELSNHELGGGTVACSTNDRRGSGTSSLSSAYTVSRRSSMASPYLSSRRSSDGSQMGATVGGGCHLLGAEQAGGDPLSPETNRRGAPCPGGGLPGLPNLTPAQQYSLKAKYAAATGGPPPTPLPNMEQPGTPGRRGGVLSEYHGQPLPPFLQQAGPRRHSTNTEYGTGVIYPHQAPGNNNRRASDPVRAAADPQALPKRFNSLNNVAMMGRRNALQHRGSDTSLARHMYSPRPPSITENVMMEAIGMEPHHADNRDRSMMLPPAERNFMGYQQHNHTLGGVDGGPISTQLSPSHDALSCPERGYMQRQYPSQGGDVTASAGVNPMAQARPVHSEGMSNALLQQAEYSMSNCQLSPSGPHYPSVGQGGDAGGPWNDTHSQVQTSSHTLQNQQAMQYSETSLHPQQTQAHFNNQTGLYSSSDGTHKLIIKPEQQFHPGMGAGDACQSAKLHHQRMLLQQTQGYPQQTGQVMMRNSNNPRCDFQGPNQNPFPSGEGLSLGCAGSALADGQRSETPMMQVKEMMVRSYVQSQQALMWEQQQEQQQSGLKPSPLSDNMDLSGQAAMIQHSPQHQNQNLYSSQTYPYPNQNLVMSPQAHSRVPSSVTPKDQQMAGLQGSCYNQEMVVPRPPQGRKPLSRQSSLSQVGGGYLGSPPHLSPVHSTSSPRRGVRLPPVQHPQHPQSEMFSPSNNNNNVYYSGQINIGMEKNMDAQNGPCLNQQHSMGSSLDPVGGTKSTPLANYPESGPISNALENLDLDNARIDFTSIIDDADSSSFSDVNNPIQDQPGSSSQASSRLTTPQTSVSLAAGSGLSNMAVGDMTSMLTSLAGENKYLNTLS</sequence>
<dbReference type="GO" id="GO:0021561">
    <property type="term" value="P:facial nerve development"/>
    <property type="evidence" value="ECO:0007669"/>
    <property type="project" value="Ensembl"/>
</dbReference>
<feature type="region of interest" description="Disordered" evidence="12">
    <location>
        <begin position="515"/>
        <end position="555"/>
    </location>
</feature>
<accession>A0A3P8QFP7</accession>
<keyword evidence="7" id="KW-0805">Transcription regulation</keyword>
<feature type="domain" description="C2H2-type" evidence="13">
    <location>
        <begin position="353"/>
        <end position="380"/>
    </location>
</feature>
<keyword evidence="6" id="KW-0862">Zinc</keyword>
<dbReference type="FunFam" id="3.30.160.60:FF:000019">
    <property type="entry name" value="GLI family zinc finger 3"/>
    <property type="match status" value="1"/>
</dbReference>
<evidence type="ECO:0000256" key="12">
    <source>
        <dbReference type="SAM" id="MobiDB-lite"/>
    </source>
</evidence>
<feature type="compositionally biased region" description="Polar residues" evidence="12">
    <location>
        <begin position="1314"/>
        <end position="1327"/>
    </location>
</feature>
<feature type="compositionally biased region" description="Low complexity" evidence="12">
    <location>
        <begin position="1173"/>
        <end position="1182"/>
    </location>
</feature>
<dbReference type="GO" id="GO:0050767">
    <property type="term" value="P:regulation of neurogenesis"/>
    <property type="evidence" value="ECO:0007669"/>
    <property type="project" value="Ensembl"/>
</dbReference>
<dbReference type="GO" id="GO:0021560">
    <property type="term" value="P:abducens nerve development"/>
    <property type="evidence" value="ECO:0007669"/>
    <property type="project" value="Ensembl"/>
</dbReference>
<evidence type="ECO:0000256" key="4">
    <source>
        <dbReference type="ARBA" id="ARBA00022737"/>
    </source>
</evidence>
<dbReference type="GO" id="GO:0045880">
    <property type="term" value="P:positive regulation of smoothened signaling pathway"/>
    <property type="evidence" value="ECO:0007669"/>
    <property type="project" value="Ensembl"/>
</dbReference>
<keyword evidence="15" id="KW-1185">Reference proteome</keyword>
<feature type="compositionally biased region" description="Gly residues" evidence="12">
    <location>
        <begin position="215"/>
        <end position="227"/>
    </location>
</feature>
<dbReference type="GO" id="GO:0021532">
    <property type="term" value="P:neural tube patterning"/>
    <property type="evidence" value="ECO:0007669"/>
    <property type="project" value="Ensembl"/>
</dbReference>
<dbReference type="GO" id="GO:0008270">
    <property type="term" value="F:zinc ion binding"/>
    <property type="evidence" value="ECO:0007669"/>
    <property type="project" value="UniProtKB-KW"/>
</dbReference>
<dbReference type="FunFam" id="3.30.160.60:FF:000068">
    <property type="entry name" value="GLI family zinc finger 3"/>
    <property type="match status" value="1"/>
</dbReference>
<feature type="domain" description="C2H2-type" evidence="13">
    <location>
        <begin position="315"/>
        <end position="347"/>
    </location>
</feature>
<dbReference type="GO" id="GO:0045944">
    <property type="term" value="P:positive regulation of transcription by RNA polymerase II"/>
    <property type="evidence" value="ECO:0007669"/>
    <property type="project" value="Ensembl"/>
</dbReference>
<evidence type="ECO:0000256" key="10">
    <source>
        <dbReference type="ARBA" id="ARBA00023242"/>
    </source>
</evidence>
<proteinExistence type="inferred from homology"/>
<dbReference type="InterPro" id="IPR036236">
    <property type="entry name" value="Znf_C2H2_sf"/>
</dbReference>
<dbReference type="SUPFAM" id="SSF57667">
    <property type="entry name" value="beta-beta-alpha zinc fingers"/>
    <property type="match status" value="3"/>
</dbReference>
<evidence type="ECO:0000256" key="8">
    <source>
        <dbReference type="ARBA" id="ARBA00023125"/>
    </source>
</evidence>
<feature type="compositionally biased region" description="Polar residues" evidence="12">
    <location>
        <begin position="1413"/>
        <end position="1434"/>
    </location>
</feature>
<dbReference type="FunFam" id="3.30.160.60:FF:000036">
    <property type="entry name" value="GLI family zinc finger 3"/>
    <property type="match status" value="1"/>
</dbReference>
<dbReference type="GO" id="GO:0007224">
    <property type="term" value="P:smoothened signaling pathway"/>
    <property type="evidence" value="ECO:0007669"/>
    <property type="project" value="Ensembl"/>
</dbReference>
<dbReference type="Pfam" id="PF00096">
    <property type="entry name" value="zf-C2H2"/>
    <property type="match status" value="3"/>
</dbReference>
<comment type="similarity">
    <text evidence="2">Belongs to the GLI C2H2-type zinc-finger protein family.</text>
</comment>
<dbReference type="PROSITE" id="PS00028">
    <property type="entry name" value="ZINC_FINGER_C2H2_1"/>
    <property type="match status" value="4"/>
</dbReference>
<dbReference type="GO" id="GO:0031290">
    <property type="term" value="P:retinal ganglion cell axon guidance"/>
    <property type="evidence" value="ECO:0007669"/>
    <property type="project" value="Ensembl"/>
</dbReference>
<keyword evidence="3" id="KW-0479">Metal-binding</keyword>
<feature type="compositionally biased region" description="Basic and acidic residues" evidence="12">
    <location>
        <begin position="295"/>
        <end position="309"/>
    </location>
</feature>
<dbReference type="GO" id="GO:0000978">
    <property type="term" value="F:RNA polymerase II cis-regulatory region sequence-specific DNA binding"/>
    <property type="evidence" value="ECO:0007669"/>
    <property type="project" value="TreeGrafter"/>
</dbReference>
<dbReference type="PANTHER" id="PTHR45718">
    <property type="entry name" value="TRANSCRIPTIONAL ACTIVATOR CUBITUS INTERRUPTUS"/>
    <property type="match status" value="1"/>
</dbReference>
<feature type="region of interest" description="Disordered" evidence="12">
    <location>
        <begin position="455"/>
        <end position="497"/>
    </location>
</feature>
<dbReference type="GO" id="GO:0021742">
    <property type="term" value="P:abducens nucleus development"/>
    <property type="evidence" value="ECO:0007669"/>
    <property type="project" value="Ensembl"/>
</dbReference>
<feature type="region of interest" description="Disordered" evidence="12">
    <location>
        <begin position="1"/>
        <end position="50"/>
    </location>
</feature>
<evidence type="ECO:0000256" key="7">
    <source>
        <dbReference type="ARBA" id="ARBA00023015"/>
    </source>
</evidence>
<dbReference type="GO" id="GO:0021564">
    <property type="term" value="P:vagus nerve development"/>
    <property type="evidence" value="ECO:0007669"/>
    <property type="project" value="Ensembl"/>
</dbReference>
<evidence type="ECO:0000256" key="3">
    <source>
        <dbReference type="ARBA" id="ARBA00022723"/>
    </source>
</evidence>
<keyword evidence="8" id="KW-0238">DNA-binding</keyword>
<feature type="domain" description="C2H2-type" evidence="13">
    <location>
        <begin position="442"/>
        <end position="472"/>
    </location>
</feature>
<feature type="compositionally biased region" description="Low complexity" evidence="12">
    <location>
        <begin position="522"/>
        <end position="534"/>
    </location>
</feature>
<dbReference type="PANTHER" id="PTHR45718:SF2">
    <property type="entry name" value="ZINC FINGER PROTEIN GLI1"/>
    <property type="match status" value="1"/>
</dbReference>
<evidence type="ECO:0000256" key="6">
    <source>
        <dbReference type="ARBA" id="ARBA00022833"/>
    </source>
</evidence>
<dbReference type="GO" id="GO:0021731">
    <property type="term" value="P:trigeminal motor nucleus development"/>
    <property type="evidence" value="ECO:0007669"/>
    <property type="project" value="Ensembl"/>
</dbReference>
<feature type="compositionally biased region" description="Polar residues" evidence="12">
    <location>
        <begin position="16"/>
        <end position="38"/>
    </location>
</feature>
<dbReference type="Bgee" id="ENSACLG00000019087">
    <property type="expression patterns" value="Expressed in anal fin and 2 other cell types or tissues"/>
</dbReference>
<dbReference type="GeneTree" id="ENSGT00940000160235"/>
<evidence type="ECO:0000256" key="5">
    <source>
        <dbReference type="ARBA" id="ARBA00022771"/>
    </source>
</evidence>
<feature type="compositionally biased region" description="Basic residues" evidence="12">
    <location>
        <begin position="241"/>
        <end position="251"/>
    </location>
</feature>
<dbReference type="SMART" id="SM00355">
    <property type="entry name" value="ZnF_C2H2"/>
    <property type="match status" value="5"/>
</dbReference>
<feature type="domain" description="C2H2-type" evidence="13">
    <location>
        <begin position="411"/>
        <end position="441"/>
    </location>
</feature>
<evidence type="ECO:0000256" key="11">
    <source>
        <dbReference type="PROSITE-ProRule" id="PRU00042"/>
    </source>
</evidence>
<dbReference type="InterPro" id="IPR043359">
    <property type="entry name" value="GLI-like"/>
</dbReference>
<dbReference type="GO" id="GO:0021754">
    <property type="term" value="P:facial nucleus development"/>
    <property type="evidence" value="ECO:0007669"/>
    <property type="project" value="Ensembl"/>
</dbReference>
<keyword evidence="5 11" id="KW-0863">Zinc-finger</keyword>
<keyword evidence="9" id="KW-0804">Transcription</keyword>
<dbReference type="GeneID" id="113021926"/>
<evidence type="ECO:0000256" key="2">
    <source>
        <dbReference type="ARBA" id="ARBA00010831"/>
    </source>
</evidence>
<dbReference type="InterPro" id="IPR056436">
    <property type="entry name" value="Znf-C2H2_ZIC1-5/GLI1-3-like"/>
</dbReference>
<feature type="compositionally biased region" description="Polar residues" evidence="12">
    <location>
        <begin position="664"/>
        <end position="698"/>
    </location>
</feature>
<comment type="subcellular location">
    <subcellularLocation>
        <location evidence="1">Nucleus</location>
    </subcellularLocation>
</comment>
<feature type="region of interest" description="Disordered" evidence="12">
    <location>
        <begin position="1261"/>
        <end position="1327"/>
    </location>
</feature>
<dbReference type="Ensembl" id="ENSACLT00000028739.2">
    <property type="protein sequence ID" value="ENSACLP00000028081.1"/>
    <property type="gene ID" value="ENSACLG00000019087.2"/>
</dbReference>
<dbReference type="GO" id="GO:0021508">
    <property type="term" value="P:floor plate formation"/>
    <property type="evidence" value="ECO:0007669"/>
    <property type="project" value="Ensembl"/>
</dbReference>
<feature type="region of interest" description="Disordered" evidence="12">
    <location>
        <begin position="1173"/>
        <end position="1193"/>
    </location>
</feature>
<protein>
    <recommendedName>
        <fullName evidence="13">C2H2-type domain-containing protein</fullName>
    </recommendedName>
</protein>
<dbReference type="GO" id="GO:0042476">
    <property type="term" value="P:odontogenesis"/>
    <property type="evidence" value="ECO:0007669"/>
    <property type="project" value="Ensembl"/>
</dbReference>
<dbReference type="InterPro" id="IPR013087">
    <property type="entry name" value="Znf_C2H2_type"/>
</dbReference>
<dbReference type="GO" id="GO:0035301">
    <property type="term" value="C:Hedgehog signaling complex"/>
    <property type="evidence" value="ECO:0007669"/>
    <property type="project" value="Ensembl"/>
</dbReference>
<keyword evidence="10" id="KW-0539">Nucleus</keyword>
<feature type="region of interest" description="Disordered" evidence="12">
    <location>
        <begin position="652"/>
        <end position="826"/>
    </location>
</feature>
<organism evidence="14 15">
    <name type="scientific">Astatotilapia calliptera</name>
    <name type="common">Eastern happy</name>
    <name type="synonym">Chromis callipterus</name>
    <dbReference type="NCBI Taxonomy" id="8154"/>
    <lineage>
        <taxon>Eukaryota</taxon>
        <taxon>Metazoa</taxon>
        <taxon>Chordata</taxon>
        <taxon>Craniata</taxon>
        <taxon>Vertebrata</taxon>
        <taxon>Euteleostomi</taxon>
        <taxon>Actinopterygii</taxon>
        <taxon>Neopterygii</taxon>
        <taxon>Teleostei</taxon>
        <taxon>Neoteleostei</taxon>
        <taxon>Acanthomorphata</taxon>
        <taxon>Ovalentaria</taxon>
        <taxon>Cichlomorphae</taxon>
        <taxon>Cichliformes</taxon>
        <taxon>Cichlidae</taxon>
        <taxon>African cichlids</taxon>
        <taxon>Pseudocrenilabrinae</taxon>
        <taxon>Haplochromini</taxon>
        <taxon>Astatotilapia</taxon>
    </lineage>
</organism>
<reference evidence="14 15" key="1">
    <citation type="submission" date="2018-05" db="EMBL/GenBank/DDBJ databases">
        <authorList>
            <person name="Datahose"/>
        </authorList>
    </citation>
    <scope>NUCLEOTIDE SEQUENCE</scope>
</reference>
<dbReference type="RefSeq" id="XP_026022573.1">
    <property type="nucleotide sequence ID" value="XM_026166788.1"/>
</dbReference>
<feature type="region of interest" description="Disordered" evidence="12">
    <location>
        <begin position="1407"/>
        <end position="1434"/>
    </location>
</feature>
<evidence type="ECO:0000259" key="13">
    <source>
        <dbReference type="PROSITE" id="PS50157"/>
    </source>
</evidence>
<feature type="compositionally biased region" description="Polar residues" evidence="12">
    <location>
        <begin position="535"/>
        <end position="547"/>
    </location>
</feature>
<dbReference type="GO" id="GO:0005634">
    <property type="term" value="C:nucleus"/>
    <property type="evidence" value="ECO:0007669"/>
    <property type="project" value="UniProtKB-SubCell"/>
</dbReference>
<dbReference type="GO" id="GO:0042694">
    <property type="term" value="P:muscle cell fate specification"/>
    <property type="evidence" value="ECO:0007669"/>
    <property type="project" value="Ensembl"/>
</dbReference>
<reference evidence="14" key="4">
    <citation type="submission" date="2025-09" db="UniProtKB">
        <authorList>
            <consortium name="Ensembl"/>
        </authorList>
    </citation>
    <scope>IDENTIFICATION</scope>
</reference>
<dbReference type="Gene3D" id="3.30.160.60">
    <property type="entry name" value="Classic Zinc Finger"/>
    <property type="match status" value="5"/>
</dbReference>
<dbReference type="OMA" id="QTAIMQH"/>
<dbReference type="Pfam" id="PF23561">
    <property type="entry name" value="zf-C2H2_15"/>
    <property type="match status" value="1"/>
</dbReference>
<evidence type="ECO:0000313" key="15">
    <source>
        <dbReference type="Proteomes" id="UP000265100"/>
    </source>
</evidence>
<feature type="domain" description="C2H2-type" evidence="13">
    <location>
        <begin position="381"/>
        <end position="410"/>
    </location>
</feature>
<dbReference type="GO" id="GO:0048855">
    <property type="term" value="P:adenohypophysis morphogenesis"/>
    <property type="evidence" value="ECO:0007669"/>
    <property type="project" value="Ensembl"/>
</dbReference>
<dbReference type="FunFam" id="3.30.160.60:FF:000048">
    <property type="entry name" value="GLI family zinc finger 3"/>
    <property type="match status" value="1"/>
</dbReference>
<dbReference type="FunFam" id="3.30.160.60:FF:000031">
    <property type="entry name" value="GLI family zinc finger 3"/>
    <property type="match status" value="1"/>
</dbReference>
<keyword evidence="4" id="KW-0677">Repeat</keyword>
<dbReference type="PROSITE" id="PS50157">
    <property type="entry name" value="ZINC_FINGER_C2H2_2"/>
    <property type="match status" value="5"/>
</dbReference>
<feature type="region of interest" description="Disordered" evidence="12">
    <location>
        <begin position="212"/>
        <end position="310"/>
    </location>
</feature>
<dbReference type="Proteomes" id="UP000265100">
    <property type="component" value="Chromosome 5"/>
</dbReference>
<dbReference type="GO" id="GO:0021563">
    <property type="term" value="P:glossopharyngeal nerve development"/>
    <property type="evidence" value="ECO:0007669"/>
    <property type="project" value="Ensembl"/>
</dbReference>
<dbReference type="GO" id="GO:0000785">
    <property type="term" value="C:chromatin"/>
    <property type="evidence" value="ECO:0007669"/>
    <property type="project" value="Ensembl"/>
</dbReference>
<dbReference type="GO" id="GO:0021521">
    <property type="term" value="P:ventral spinal cord interneuron specification"/>
    <property type="evidence" value="ECO:0007669"/>
    <property type="project" value="Ensembl"/>
</dbReference>
<dbReference type="GO" id="GO:0021559">
    <property type="term" value="P:trigeminal nerve development"/>
    <property type="evidence" value="ECO:0007669"/>
    <property type="project" value="Ensembl"/>
</dbReference>
<reference evidence="15" key="2">
    <citation type="submission" date="2023-03" db="EMBL/GenBank/DDBJ databases">
        <authorList>
            <consortium name="Wellcome Sanger Institute Data Sharing"/>
        </authorList>
    </citation>
    <scope>NUCLEOTIDE SEQUENCE [LARGE SCALE GENOMIC DNA]</scope>
</reference>
<dbReference type="GO" id="GO:0000981">
    <property type="term" value="F:DNA-binding transcription factor activity, RNA polymerase II-specific"/>
    <property type="evidence" value="ECO:0007669"/>
    <property type="project" value="Ensembl"/>
</dbReference>
<reference evidence="14" key="3">
    <citation type="submission" date="2025-08" db="UniProtKB">
        <authorList>
            <consortium name="Ensembl"/>
        </authorList>
    </citation>
    <scope>IDENTIFICATION</scope>
</reference>
<evidence type="ECO:0000256" key="1">
    <source>
        <dbReference type="ARBA" id="ARBA00004123"/>
    </source>
</evidence>